<organism evidence="1 2">
    <name type="scientific">Brucella ciceri</name>
    <dbReference type="NCBI Taxonomy" id="391287"/>
    <lineage>
        <taxon>Bacteria</taxon>
        <taxon>Pseudomonadati</taxon>
        <taxon>Pseudomonadota</taxon>
        <taxon>Alphaproteobacteria</taxon>
        <taxon>Hyphomicrobiales</taxon>
        <taxon>Brucellaceae</taxon>
        <taxon>Brucella/Ochrobactrum group</taxon>
        <taxon>Brucella</taxon>
    </lineage>
</organism>
<proteinExistence type="predicted"/>
<gene>
    <name evidence="1" type="ORF">HED52_04380</name>
</gene>
<evidence type="ECO:0008006" key="3">
    <source>
        <dbReference type="Google" id="ProtNLM"/>
    </source>
</evidence>
<evidence type="ECO:0000313" key="1">
    <source>
        <dbReference type="EMBL" id="NKC27857.1"/>
    </source>
</evidence>
<dbReference type="EMBL" id="JAAVLR010000001">
    <property type="protein sequence ID" value="NKC27857.1"/>
    <property type="molecule type" value="Genomic_DNA"/>
</dbReference>
<accession>A0ABX1DSF9</accession>
<name>A0ABX1DSF9_9HYPH</name>
<sequence>MKARREDVGQHLAGVGQNLNKRHVTSLVADESGAVCAALPMVRGAFSGS</sequence>
<reference evidence="1 2" key="1">
    <citation type="submission" date="2020-03" db="EMBL/GenBank/DDBJ databases">
        <title>Whole genome sequencing of clinical and environmental type strains of Ochrobactrum.</title>
        <authorList>
            <person name="Dharne M."/>
        </authorList>
    </citation>
    <scope>NUCLEOTIDE SEQUENCE [LARGE SCALE GENOMIC DNA]</scope>
    <source>
        <strain evidence="1 2">DSM 22292</strain>
    </source>
</reference>
<evidence type="ECO:0000313" key="2">
    <source>
        <dbReference type="Proteomes" id="UP000568486"/>
    </source>
</evidence>
<protein>
    <recommendedName>
        <fullName evidence="3">Transposase</fullName>
    </recommendedName>
</protein>
<dbReference type="Proteomes" id="UP000568486">
    <property type="component" value="Unassembled WGS sequence"/>
</dbReference>
<comment type="caution">
    <text evidence="1">The sequence shown here is derived from an EMBL/GenBank/DDBJ whole genome shotgun (WGS) entry which is preliminary data.</text>
</comment>
<keyword evidence="2" id="KW-1185">Reference proteome</keyword>